<dbReference type="SUPFAM" id="SSF55821">
    <property type="entry name" value="YrdC/RibB"/>
    <property type="match status" value="1"/>
</dbReference>
<dbReference type="Pfam" id="PF00926">
    <property type="entry name" value="DHBP_synthase"/>
    <property type="match status" value="1"/>
</dbReference>
<evidence type="ECO:0000313" key="11">
    <source>
        <dbReference type="EMBL" id="SVA41067.1"/>
    </source>
</evidence>
<reference evidence="11" key="1">
    <citation type="submission" date="2018-05" db="EMBL/GenBank/DDBJ databases">
        <authorList>
            <person name="Lanie J.A."/>
            <person name="Ng W.-L."/>
            <person name="Kazmierczak K.M."/>
            <person name="Andrzejewski T.M."/>
            <person name="Davidsen T.M."/>
            <person name="Wayne K.J."/>
            <person name="Tettelin H."/>
            <person name="Glass J.I."/>
            <person name="Rusch D."/>
            <person name="Podicherti R."/>
            <person name="Tsui H.-C.T."/>
            <person name="Winkler M.E."/>
        </authorList>
    </citation>
    <scope>NUCLEOTIDE SEQUENCE</scope>
</reference>
<dbReference type="PANTHER" id="PTHR21327">
    <property type="entry name" value="GTP CYCLOHYDROLASE II-RELATED"/>
    <property type="match status" value="1"/>
</dbReference>
<dbReference type="GO" id="GO:0046872">
    <property type="term" value="F:metal ion binding"/>
    <property type="evidence" value="ECO:0007669"/>
    <property type="project" value="UniProtKB-KW"/>
</dbReference>
<dbReference type="FunFam" id="3.90.870.10:FF:000001">
    <property type="entry name" value="Riboflavin biosynthesis protein RibBA"/>
    <property type="match status" value="1"/>
</dbReference>
<organism evidence="11">
    <name type="scientific">marine metagenome</name>
    <dbReference type="NCBI Taxonomy" id="408172"/>
    <lineage>
        <taxon>unclassified sequences</taxon>
        <taxon>metagenomes</taxon>
        <taxon>ecological metagenomes</taxon>
    </lineage>
</organism>
<evidence type="ECO:0000256" key="3">
    <source>
        <dbReference type="ARBA" id="ARBA00005104"/>
    </source>
</evidence>
<dbReference type="InterPro" id="IPR017945">
    <property type="entry name" value="DHBP_synth_RibB-like_a/b_dom"/>
</dbReference>
<protein>
    <recommendedName>
        <fullName evidence="10">GTP cyclohydrolase II domain-containing protein</fullName>
    </recommendedName>
</protein>
<comment type="pathway">
    <text evidence="3">Cofactor biosynthesis; riboflavin biosynthesis.</text>
</comment>
<dbReference type="InterPro" id="IPR032677">
    <property type="entry name" value="GTP_cyclohydro_II"/>
</dbReference>
<dbReference type="PIRSF" id="PIRSF001259">
    <property type="entry name" value="RibA"/>
    <property type="match status" value="1"/>
</dbReference>
<evidence type="ECO:0000256" key="8">
    <source>
        <dbReference type="ARBA" id="ARBA00023211"/>
    </source>
</evidence>
<proteinExistence type="inferred from homology"/>
<dbReference type="GO" id="GO:0005829">
    <property type="term" value="C:cytosol"/>
    <property type="evidence" value="ECO:0007669"/>
    <property type="project" value="TreeGrafter"/>
</dbReference>
<evidence type="ECO:0000256" key="6">
    <source>
        <dbReference type="ARBA" id="ARBA00022723"/>
    </source>
</evidence>
<keyword evidence="7" id="KW-0460">Magnesium</keyword>
<dbReference type="SUPFAM" id="SSF142695">
    <property type="entry name" value="RibA-like"/>
    <property type="match status" value="1"/>
</dbReference>
<keyword evidence="5" id="KW-0686">Riboflavin biosynthesis</keyword>
<dbReference type="Pfam" id="PF00925">
    <property type="entry name" value="GTP_cyclohydro2"/>
    <property type="match status" value="1"/>
</dbReference>
<keyword evidence="6" id="KW-0479">Metal-binding</keyword>
<evidence type="ECO:0000256" key="1">
    <source>
        <dbReference type="ARBA" id="ARBA00001936"/>
    </source>
</evidence>
<dbReference type="GO" id="GO:0003935">
    <property type="term" value="F:GTP cyclohydrolase II activity"/>
    <property type="evidence" value="ECO:0007669"/>
    <property type="project" value="TreeGrafter"/>
</dbReference>
<dbReference type="GO" id="GO:0009231">
    <property type="term" value="P:riboflavin biosynthetic process"/>
    <property type="evidence" value="ECO:0007669"/>
    <property type="project" value="UniProtKB-UniPathway"/>
</dbReference>
<dbReference type="Gene3D" id="3.90.870.10">
    <property type="entry name" value="DHBP synthase"/>
    <property type="match status" value="1"/>
</dbReference>
<dbReference type="UniPathway" id="UPA00275"/>
<dbReference type="GO" id="GO:0008686">
    <property type="term" value="F:3,4-dihydroxy-2-butanone-4-phosphate synthase activity"/>
    <property type="evidence" value="ECO:0007669"/>
    <property type="project" value="InterPro"/>
</dbReference>
<evidence type="ECO:0000256" key="7">
    <source>
        <dbReference type="ARBA" id="ARBA00022842"/>
    </source>
</evidence>
<dbReference type="EMBL" id="UINC01009153">
    <property type="protein sequence ID" value="SVA41067.1"/>
    <property type="molecule type" value="Genomic_DNA"/>
</dbReference>
<comment type="cofactor">
    <cofactor evidence="2">
        <name>Mg(2+)</name>
        <dbReference type="ChEBI" id="CHEBI:18420"/>
    </cofactor>
</comment>
<evidence type="ECO:0000256" key="4">
    <source>
        <dbReference type="ARBA" id="ARBA00005520"/>
    </source>
</evidence>
<evidence type="ECO:0000256" key="2">
    <source>
        <dbReference type="ARBA" id="ARBA00001946"/>
    </source>
</evidence>
<evidence type="ECO:0000259" key="10">
    <source>
        <dbReference type="Pfam" id="PF00925"/>
    </source>
</evidence>
<evidence type="ECO:0000256" key="5">
    <source>
        <dbReference type="ARBA" id="ARBA00022619"/>
    </source>
</evidence>
<evidence type="ECO:0000256" key="9">
    <source>
        <dbReference type="ARBA" id="ARBA00023239"/>
    </source>
</evidence>
<keyword evidence="8" id="KW-0464">Manganese</keyword>
<keyword evidence="9" id="KW-0456">Lyase</keyword>
<comment type="cofactor">
    <cofactor evidence="1">
        <name>Mn(2+)</name>
        <dbReference type="ChEBI" id="CHEBI:29035"/>
    </cofactor>
</comment>
<dbReference type="NCBIfam" id="TIGR00506">
    <property type="entry name" value="ribB"/>
    <property type="match status" value="1"/>
</dbReference>
<accession>A0A381VN35</accession>
<dbReference type="InterPro" id="IPR000422">
    <property type="entry name" value="DHBP_synthase_RibB"/>
</dbReference>
<sequence length="343" mass="38284">MYILVDDPNRENEGDLIIPAQMVTPEAINFMAKYGRGLICLALTKQRITELELPLMNPSNQKNDLTAFTISIEAKEGVTTGISAADRAHTISVAINHNRKKEDIISPGHIFPLMAWAGGVLERAGHTEAAVDIAKIAGLNPSGVICEIMNDDGAMARLPELINFAKQHSLKIGSVADLIKYRLKNSKIIELDSEREFESEMGKDFKLKIFTNTLSGEKHYALVKNLSNSDNPTYVRMHKLDITKDIFEEKNIFGDEISKSFKIIEAKGRGAIVLINSDMAPNIEKIFKRRDDEDNKLELREYGVGAQILLELDLHKIILLSNSNKKIIALDGFDLEIVSQEKI</sequence>
<dbReference type="Gene3D" id="3.40.50.10990">
    <property type="entry name" value="GTP cyclohydrolase II"/>
    <property type="match status" value="1"/>
</dbReference>
<comment type="similarity">
    <text evidence="4">In the N-terminal section; belongs to the DHBP synthase family.</text>
</comment>
<feature type="domain" description="GTP cyclohydrolase II" evidence="10">
    <location>
        <begin position="194"/>
        <end position="340"/>
    </location>
</feature>
<dbReference type="PANTHER" id="PTHR21327:SF34">
    <property type="entry name" value="3,4-DIHYDROXY-2-BUTANONE 4-PHOSPHATE SYNTHASE"/>
    <property type="match status" value="1"/>
</dbReference>
<name>A0A381VN35_9ZZZZ</name>
<gene>
    <name evidence="11" type="ORF">METZ01_LOCUS93921</name>
</gene>
<dbReference type="InterPro" id="IPR036144">
    <property type="entry name" value="RibA-like_sf"/>
</dbReference>
<dbReference type="AlphaFoldDB" id="A0A381VN35"/>